<sequence>MTLFTDIAFGDTQVESSPVSLSALEFDVLWEHLSPGTMPLVVKVPSPGKTYEERAELEERAWAGLEARGIGRKVDLDPEIEHLFGVLARPEHEVDGRTWVGRGVRLLACAAGRDGVLAVLSDDTVTLSRTSPISLPSAAVGVLPPVAAGPGQSVTVRTVDFEYAAKATERTPKAFENALLSQGVRGADATALTEMIGDVRGTGNFGAAARDRLGRRLRAERVVSFFDTDNGRYVQIRRASPDRTLWTTISPADNRRMVHHIEEVLGEVVRDAEN</sequence>
<gene>
    <name evidence="5" type="ORF">CLV40_10648</name>
</gene>
<comment type="similarity">
    <text evidence="2">Belongs to the EspG family.</text>
</comment>
<comment type="subcellular location">
    <subcellularLocation>
        <location evidence="1">Cytoplasm</location>
    </subcellularLocation>
</comment>
<keyword evidence="4" id="KW-0143">Chaperone</keyword>
<comment type="caution">
    <text evidence="5">The sequence shown here is derived from an EMBL/GenBank/DDBJ whole genome shotgun (WGS) entry which is preliminary data.</text>
</comment>
<dbReference type="Proteomes" id="UP000239203">
    <property type="component" value="Unassembled WGS sequence"/>
</dbReference>
<accession>A0A2S6GRE5</accession>
<evidence type="ECO:0000313" key="6">
    <source>
        <dbReference type="Proteomes" id="UP000239203"/>
    </source>
</evidence>
<evidence type="ECO:0000256" key="1">
    <source>
        <dbReference type="ARBA" id="ARBA00004496"/>
    </source>
</evidence>
<reference evidence="5 6" key="1">
    <citation type="submission" date="2018-02" db="EMBL/GenBank/DDBJ databases">
        <title>Genomic Encyclopedia of Archaeal and Bacterial Type Strains, Phase II (KMG-II): from individual species to whole genera.</title>
        <authorList>
            <person name="Goeker M."/>
        </authorList>
    </citation>
    <scope>NUCLEOTIDE SEQUENCE [LARGE SCALE GENOMIC DNA]</scope>
    <source>
        <strain evidence="5 6">YU 961-1</strain>
    </source>
</reference>
<dbReference type="AlphaFoldDB" id="A0A2S6GRE5"/>
<proteinExistence type="inferred from homology"/>
<evidence type="ECO:0000256" key="2">
    <source>
        <dbReference type="ARBA" id="ARBA00006411"/>
    </source>
</evidence>
<evidence type="ECO:0000313" key="5">
    <source>
        <dbReference type="EMBL" id="PPK67818.1"/>
    </source>
</evidence>
<protein>
    <submittedName>
        <fullName evidence="5">ESAT-6 protein secretion system EspG family protein</fullName>
    </submittedName>
</protein>
<dbReference type="EMBL" id="PTIX01000006">
    <property type="protein sequence ID" value="PPK67818.1"/>
    <property type="molecule type" value="Genomic_DNA"/>
</dbReference>
<dbReference type="Pfam" id="PF14011">
    <property type="entry name" value="ESX-1_EspG"/>
    <property type="match status" value="1"/>
</dbReference>
<name>A0A2S6GRE5_9PSEU</name>
<dbReference type="InterPro" id="IPR025734">
    <property type="entry name" value="EspG"/>
</dbReference>
<keyword evidence="3" id="KW-0963">Cytoplasm</keyword>
<keyword evidence="6" id="KW-1185">Reference proteome</keyword>
<organism evidence="5 6">
    <name type="scientific">Actinokineospora auranticolor</name>
    <dbReference type="NCBI Taxonomy" id="155976"/>
    <lineage>
        <taxon>Bacteria</taxon>
        <taxon>Bacillati</taxon>
        <taxon>Actinomycetota</taxon>
        <taxon>Actinomycetes</taxon>
        <taxon>Pseudonocardiales</taxon>
        <taxon>Pseudonocardiaceae</taxon>
        <taxon>Actinokineospora</taxon>
    </lineage>
</organism>
<evidence type="ECO:0000256" key="3">
    <source>
        <dbReference type="ARBA" id="ARBA00022490"/>
    </source>
</evidence>
<evidence type="ECO:0000256" key="4">
    <source>
        <dbReference type="ARBA" id="ARBA00023186"/>
    </source>
</evidence>